<dbReference type="PANTHER" id="PTHR35007:SF1">
    <property type="entry name" value="PILUS ASSEMBLY PROTEIN"/>
    <property type="match status" value="1"/>
</dbReference>
<feature type="transmembrane region" description="Helical" evidence="7">
    <location>
        <begin position="201"/>
        <end position="218"/>
    </location>
</feature>
<feature type="transmembrane region" description="Helical" evidence="7">
    <location>
        <begin position="348"/>
        <end position="369"/>
    </location>
</feature>
<evidence type="ECO:0000256" key="4">
    <source>
        <dbReference type="ARBA" id="ARBA00022989"/>
    </source>
</evidence>
<feature type="transmembrane region" description="Helical" evidence="7">
    <location>
        <begin position="176"/>
        <end position="195"/>
    </location>
</feature>
<dbReference type="eggNOG" id="COG4965">
    <property type="taxonomic scope" value="Bacteria"/>
</dbReference>
<keyword evidence="3 7" id="KW-0812">Transmembrane</keyword>
<keyword evidence="4 7" id="KW-1133">Transmembrane helix</keyword>
<evidence type="ECO:0000256" key="7">
    <source>
        <dbReference type="SAM" id="Phobius"/>
    </source>
</evidence>
<proteinExistence type="predicted"/>
<organism evidence="9">
    <name type="scientific">Burkholderia sp. (strain CCGE1003)</name>
    <dbReference type="NCBI Taxonomy" id="640512"/>
    <lineage>
        <taxon>Bacteria</taxon>
        <taxon>Pseudomonadati</taxon>
        <taxon>Pseudomonadota</taxon>
        <taxon>Betaproteobacteria</taxon>
        <taxon>Burkholderiales</taxon>
        <taxon>Burkholderiaceae</taxon>
        <taxon>Burkholderia</taxon>
    </lineage>
</organism>
<keyword evidence="5 7" id="KW-0472">Membrane</keyword>
<protein>
    <submittedName>
        <fullName evidence="9">Type II secretion system F domain protein</fullName>
    </submittedName>
</protein>
<evidence type="ECO:0000256" key="5">
    <source>
        <dbReference type="ARBA" id="ARBA00023136"/>
    </source>
</evidence>
<feature type="transmembrane region" description="Helical" evidence="7">
    <location>
        <begin position="381"/>
        <end position="400"/>
    </location>
</feature>
<dbReference type="HOGENOM" id="CLU_065961_0_0_4"/>
<keyword evidence="2" id="KW-1003">Cell membrane</keyword>
<dbReference type="AlphaFoldDB" id="E1TAJ3"/>
<dbReference type="STRING" id="640512.BC1003_1973"/>
<dbReference type="InterPro" id="IPR018076">
    <property type="entry name" value="T2SS_GspF_dom"/>
</dbReference>
<dbReference type="KEGG" id="bgf:BC1003_1973"/>
<evidence type="ECO:0000256" key="1">
    <source>
        <dbReference type="ARBA" id="ARBA00004651"/>
    </source>
</evidence>
<evidence type="ECO:0000256" key="3">
    <source>
        <dbReference type="ARBA" id="ARBA00022692"/>
    </source>
</evidence>
<evidence type="ECO:0000256" key="2">
    <source>
        <dbReference type="ARBA" id="ARBA00022475"/>
    </source>
</evidence>
<accession>E1TAJ3</accession>
<dbReference type="GO" id="GO:0005886">
    <property type="term" value="C:plasma membrane"/>
    <property type="evidence" value="ECO:0007669"/>
    <property type="project" value="UniProtKB-SubCell"/>
</dbReference>
<dbReference type="Pfam" id="PF00482">
    <property type="entry name" value="T2SSF"/>
    <property type="match status" value="1"/>
</dbReference>
<dbReference type="PANTHER" id="PTHR35007">
    <property type="entry name" value="INTEGRAL MEMBRANE PROTEIN-RELATED"/>
    <property type="match status" value="1"/>
</dbReference>
<feature type="coiled-coil region" evidence="6">
    <location>
        <begin position="315"/>
        <end position="342"/>
    </location>
</feature>
<dbReference type="OrthoDB" id="597333at2"/>
<name>E1TAJ3_BURSG</name>
<evidence type="ECO:0000256" key="6">
    <source>
        <dbReference type="SAM" id="Coils"/>
    </source>
</evidence>
<sequence length="404" mass="41371">MSSAALIFAALSLLCAAAALLILQRGAQRKEQVSAERFIDSRMSVAQHAVSSAAVGVETGAAARVAVGAMPGASSTAGAGSAGGAGGAAASGSRNASGFAASSGMAAGRTVGSAAGAAAGAASAAARRGASAAPGIALAPQAPAADAGLHAHLLYLAARARYAIAAMLNRAGLRQARASLVAVAALVVVLCVVAGAEGGPLAAAVTLAGCAVFLYFIMSMRASRRRQAIVRQLPSFLDGIVRLITLGNSVPAAFQASLRTTEAPLRECLDHVSRMLRSGVEIDRALSHVAVLYGARELELLGAVLRLSVKYGGRADVMLDRMSSFMRDLEQAERELVAMSSETRLSSWVLGMLPIGIGGFLILTNPRYFGSMWFDPGGRQILYLAFALQLTGAYLLYRLARLKG</sequence>
<keyword evidence="6" id="KW-0175">Coiled coil</keyword>
<evidence type="ECO:0000259" key="8">
    <source>
        <dbReference type="Pfam" id="PF00482"/>
    </source>
</evidence>
<comment type="subcellular location">
    <subcellularLocation>
        <location evidence="1">Cell membrane</location>
        <topology evidence="1">Multi-pass membrane protein</topology>
    </subcellularLocation>
</comment>
<dbReference type="EMBL" id="CP002217">
    <property type="protein sequence ID" value="ADN57936.1"/>
    <property type="molecule type" value="Genomic_DNA"/>
</dbReference>
<gene>
    <name evidence="9" type="ordered locus">BC1003_1973</name>
</gene>
<reference evidence="9" key="1">
    <citation type="submission" date="2010-09" db="EMBL/GenBank/DDBJ databases">
        <title>Complete sequence of chromosome1 of Burkholderia sp. CCGE1003.</title>
        <authorList>
            <consortium name="US DOE Joint Genome Institute"/>
            <person name="Lucas S."/>
            <person name="Copeland A."/>
            <person name="Lapidus A."/>
            <person name="Cheng J.-F."/>
            <person name="Bruce D."/>
            <person name="Goodwin L."/>
            <person name="Pitluck S."/>
            <person name="Daligault H."/>
            <person name="Davenport K."/>
            <person name="Detter J.C."/>
            <person name="Han C."/>
            <person name="Tapia R."/>
            <person name="Land M."/>
            <person name="Hauser L."/>
            <person name="Jeffries C."/>
            <person name="Kyrpides N."/>
            <person name="Ivanova N."/>
            <person name="Ovchinnikova G."/>
            <person name="Martinez-Romero E."/>
            <person name="Rogel M.A."/>
            <person name="Auchtung J."/>
            <person name="Tiedje J.M."/>
            <person name="Woyke T."/>
        </authorList>
    </citation>
    <scope>NUCLEOTIDE SEQUENCE</scope>
    <source>
        <strain evidence="9">CCGE1003</strain>
    </source>
</reference>
<evidence type="ECO:0000313" key="9">
    <source>
        <dbReference type="EMBL" id="ADN57936.1"/>
    </source>
</evidence>
<feature type="domain" description="Type II secretion system protein GspF" evidence="8">
    <location>
        <begin position="236"/>
        <end position="362"/>
    </location>
</feature>